<organism evidence="2 3">
    <name type="scientific">Plasmodium gaboni</name>
    <dbReference type="NCBI Taxonomy" id="647221"/>
    <lineage>
        <taxon>Eukaryota</taxon>
        <taxon>Sar</taxon>
        <taxon>Alveolata</taxon>
        <taxon>Apicomplexa</taxon>
        <taxon>Aconoidasida</taxon>
        <taxon>Haemosporida</taxon>
        <taxon>Plasmodiidae</taxon>
        <taxon>Plasmodium</taxon>
        <taxon>Plasmodium (Laverania)</taxon>
    </lineage>
</organism>
<protein>
    <submittedName>
        <fullName evidence="2">Uncharacterized protein</fullName>
    </submittedName>
</protein>
<dbReference type="VEuPathDB" id="PlasmoDB:PGSY75_1443200"/>
<dbReference type="KEGG" id="pgab:PGSY75_1443200"/>
<sequence>MRKLLSTAIMDLKKIKGNNFESKHCSDNLKSLIIKNIHKFENDEILKIIEKYNEKNYKDTKILKCSYDVFKNNVHRYSFDQINKIIRLYNISEIYDIDFNTSVFNYIIKRLDAIPPYVIVNVFQNLIRSGLRDYNNINIIKEYFIKHIDKFNNLDLTIILSSFTILQEELLKKASNVNIKDASFNIYDKKKEHSLCSEGLYDYMDIFKIILNKIEKDKNIHETLSVVNSVLILNMMSRINLCNYEIFKFFTKTYYKNLNDKDLEPHHFTLLLNSFAKCNIHINIMKYILKYMNNKNFINNLSYVNITNAVHYMAKFNYKNTTFLNHLKDKVIEIIDIIPQREFSNIMWSLAKLHIKDDYFYYIAFQKIKKIIDVIDMMSIAQILDAMRRRKNLSNGQVFASTIKENQNLQNHISSPLEDIKETKLNKQNIDYKNNIEHNNNHNDEEKGINTPQTETQNKDLNNNIQSTYKNPQSNIISIEKNINTYNIISDDLEKNIMHLLVNKYIKHIQHCSLHVLTQVPFCCLQLNYINSDIYYKSLEILKKKRNDMTTLNLIYAKYFLRIFIEKQEAHFQKLPRSLKQFAKEILNSDNN</sequence>
<feature type="region of interest" description="Disordered" evidence="1">
    <location>
        <begin position="434"/>
        <end position="459"/>
    </location>
</feature>
<feature type="compositionally biased region" description="Basic and acidic residues" evidence="1">
    <location>
        <begin position="434"/>
        <end position="448"/>
    </location>
</feature>
<dbReference type="AlphaFoldDB" id="A0A151LAM5"/>
<dbReference type="RefSeq" id="XP_018639490.1">
    <property type="nucleotide sequence ID" value="XM_018788118.1"/>
</dbReference>
<dbReference type="EMBL" id="LVLB01000015">
    <property type="protein sequence ID" value="KYN96024.1"/>
    <property type="molecule type" value="Genomic_DNA"/>
</dbReference>
<dbReference type="VEuPathDB" id="PlasmoDB:PGABG01_1442000"/>
<comment type="caution">
    <text evidence="2">The sequence shown here is derived from an EMBL/GenBank/DDBJ whole genome shotgun (WGS) entry which is preliminary data.</text>
</comment>
<reference evidence="2 3" key="1">
    <citation type="journal article" date="2016" name="Nat. Commun.">
        <title>Genomes of cryptic chimpanzee Plasmodium species reveal key evolutionary events leading to human malaria.</title>
        <authorList>
            <person name="Sundararaman S.A."/>
            <person name="Plenderleith L.J."/>
            <person name="Liu W."/>
            <person name="Loy D.E."/>
            <person name="Learn G.H."/>
            <person name="Li Y."/>
            <person name="Shaw K.S."/>
            <person name="Ayouba A."/>
            <person name="Peeters M."/>
            <person name="Speede S."/>
            <person name="Shaw G.M."/>
            <person name="Bushman F.D."/>
            <person name="Brisson D."/>
            <person name="Rayner J.C."/>
            <person name="Sharp P.M."/>
            <person name="Hahn B.H."/>
        </authorList>
    </citation>
    <scope>NUCLEOTIDE SEQUENCE [LARGE SCALE GENOMIC DNA]</scope>
    <source>
        <strain evidence="2 3">SY75</strain>
    </source>
</reference>
<accession>A0A151LAM5</accession>
<evidence type="ECO:0000313" key="2">
    <source>
        <dbReference type="EMBL" id="KYN96024.1"/>
    </source>
</evidence>
<evidence type="ECO:0000256" key="1">
    <source>
        <dbReference type="SAM" id="MobiDB-lite"/>
    </source>
</evidence>
<evidence type="ECO:0000313" key="3">
    <source>
        <dbReference type="Proteomes" id="UP000076004"/>
    </source>
</evidence>
<name>A0A151LAM5_9APIC</name>
<proteinExistence type="predicted"/>
<dbReference type="Proteomes" id="UP000076004">
    <property type="component" value="Chromosome 14"/>
</dbReference>
<dbReference type="GeneID" id="29778720"/>
<feature type="compositionally biased region" description="Polar residues" evidence="1">
    <location>
        <begin position="450"/>
        <end position="459"/>
    </location>
</feature>
<gene>
    <name evidence="2" type="ORF">PGSY75_1443200</name>
</gene>